<dbReference type="PANTHER" id="PTHR34759">
    <property type="entry name" value="SPERMATOGENESIS-ASSOCIATED PROTEIN 48"/>
    <property type="match status" value="1"/>
</dbReference>
<dbReference type="PANTHER" id="PTHR34759:SF1">
    <property type="entry name" value="SPERMATOGENESIS-ASSOCIATED PROTEIN 48"/>
    <property type="match status" value="1"/>
</dbReference>
<keyword evidence="3" id="KW-1185">Reference proteome</keyword>
<sequence>MNGVCMPSATPLIDSAQTDCQYSPPQERSEQRRALRLVNMPFEKGPEDRHDVASFQEKGSPYFTKFNPYASPPADKCSLAPLRDDVPIVDPCSGFVSTGADADLQPGGRNIPILGSYKSDEYGVKGRPQTPLTRPSSWEGEQAEEKRWNSRAVSDAYLRAKLGGWTSPVRVLPAPPRFPCTLTSNTFFFNVDPATKDGSSRNWREELAKKYMYTSSTQRSYEDIDWDSKLPPRKKPPASTFEKMADPVNQHFTLRRYEPAAETWQVLGGLWDRFQTRTLNEVRKPITFINPCSRIRHIPLYSGSTGAENLEDVDNSEKQFVPFTVLRTPQPRYTETAQRPNIPGYKGNVHFTAIHPLNQCPPTLPTTARVHRYILNNGSQSPNKHLGPLSRMVTTVPPCNPFTKEEEE</sequence>
<comment type="caution">
    <text evidence="2">The sequence shown here is derived from an EMBL/GenBank/DDBJ whole genome shotgun (WGS) entry which is preliminary data.</text>
</comment>
<evidence type="ECO:0000313" key="2">
    <source>
        <dbReference type="EMBL" id="KAK1173490.1"/>
    </source>
</evidence>
<reference evidence="2" key="1">
    <citation type="submission" date="2022-02" db="EMBL/GenBank/DDBJ databases">
        <title>Atlantic sturgeon de novo genome assembly.</title>
        <authorList>
            <person name="Stock M."/>
            <person name="Klopp C."/>
            <person name="Guiguen Y."/>
            <person name="Cabau C."/>
            <person name="Parinello H."/>
            <person name="Santidrian Yebra-Pimentel E."/>
            <person name="Kuhl H."/>
            <person name="Dirks R.P."/>
            <person name="Guessner J."/>
            <person name="Wuertz S."/>
            <person name="Du K."/>
            <person name="Schartl M."/>
        </authorList>
    </citation>
    <scope>NUCLEOTIDE SEQUENCE</scope>
    <source>
        <strain evidence="2">STURGEONOMICS-FGT-2020</strain>
        <tissue evidence="2">Whole blood</tissue>
    </source>
</reference>
<organism evidence="2 3">
    <name type="scientific">Acipenser oxyrinchus oxyrinchus</name>
    <dbReference type="NCBI Taxonomy" id="40147"/>
    <lineage>
        <taxon>Eukaryota</taxon>
        <taxon>Metazoa</taxon>
        <taxon>Chordata</taxon>
        <taxon>Craniata</taxon>
        <taxon>Vertebrata</taxon>
        <taxon>Euteleostomi</taxon>
        <taxon>Actinopterygii</taxon>
        <taxon>Chondrostei</taxon>
        <taxon>Acipenseriformes</taxon>
        <taxon>Acipenseridae</taxon>
        <taxon>Acipenser</taxon>
    </lineage>
</organism>
<dbReference type="Proteomes" id="UP001230051">
    <property type="component" value="Unassembled WGS sequence"/>
</dbReference>
<accession>A0AAD8GFI2</accession>
<evidence type="ECO:0000256" key="1">
    <source>
        <dbReference type="SAM" id="MobiDB-lite"/>
    </source>
</evidence>
<protein>
    <submittedName>
        <fullName evidence="2">Spermatogenesis-associated protein 48 isoform X1</fullName>
    </submittedName>
</protein>
<dbReference type="InterPro" id="IPR027867">
    <property type="entry name" value="SPATA48"/>
</dbReference>
<dbReference type="Pfam" id="PF15073">
    <property type="entry name" value="SPATA48"/>
    <property type="match status" value="1"/>
</dbReference>
<evidence type="ECO:0000313" key="3">
    <source>
        <dbReference type="Proteomes" id="UP001230051"/>
    </source>
</evidence>
<proteinExistence type="predicted"/>
<feature type="region of interest" description="Disordered" evidence="1">
    <location>
        <begin position="379"/>
        <end position="408"/>
    </location>
</feature>
<gene>
    <name evidence="2" type="primary">SPATA48</name>
    <name evidence="2" type="ORF">AOXY_G3611</name>
</gene>
<dbReference type="EMBL" id="JAGXEW010000003">
    <property type="protein sequence ID" value="KAK1173490.1"/>
    <property type="molecule type" value="Genomic_DNA"/>
</dbReference>
<dbReference type="AlphaFoldDB" id="A0AAD8GFI2"/>
<feature type="region of interest" description="Disordered" evidence="1">
    <location>
        <begin position="122"/>
        <end position="145"/>
    </location>
</feature>
<name>A0AAD8GFI2_ACIOX</name>